<dbReference type="SMART" id="SM00448">
    <property type="entry name" value="REC"/>
    <property type="match status" value="1"/>
</dbReference>
<feature type="domain" description="Response regulatory" evidence="2">
    <location>
        <begin position="7"/>
        <end position="132"/>
    </location>
</feature>
<reference evidence="3 4" key="1">
    <citation type="submission" date="2015-01" db="EMBL/GenBank/DDBJ databases">
        <title>Rufibacter sp./DG31D/ whole genome sequencing.</title>
        <authorList>
            <person name="Kim M.K."/>
            <person name="Srinivasan S."/>
            <person name="Lee J.-J."/>
        </authorList>
    </citation>
    <scope>NUCLEOTIDE SEQUENCE [LARGE SCALE GENOMIC DNA]</scope>
    <source>
        <strain evidence="3 4">DG31D</strain>
    </source>
</reference>
<evidence type="ECO:0000256" key="1">
    <source>
        <dbReference type="PROSITE-ProRule" id="PRU00169"/>
    </source>
</evidence>
<evidence type="ECO:0000313" key="4">
    <source>
        <dbReference type="Proteomes" id="UP000036458"/>
    </source>
</evidence>
<dbReference type="Proteomes" id="UP000036458">
    <property type="component" value="Chromosome"/>
</dbReference>
<dbReference type="Pfam" id="PF00072">
    <property type="entry name" value="Response_reg"/>
    <property type="match status" value="1"/>
</dbReference>
<dbReference type="PROSITE" id="PS50110">
    <property type="entry name" value="RESPONSE_REGULATORY"/>
    <property type="match status" value="1"/>
</dbReference>
<dbReference type="InterPro" id="IPR001789">
    <property type="entry name" value="Sig_transdc_resp-reg_receiver"/>
</dbReference>
<dbReference type="KEGG" id="ruf:TH63_05800"/>
<proteinExistence type="predicted"/>
<dbReference type="EMBL" id="CP010777">
    <property type="protein sequence ID" value="AKQ45258.1"/>
    <property type="molecule type" value="Genomic_DNA"/>
</dbReference>
<dbReference type="InterPro" id="IPR011006">
    <property type="entry name" value="CheY-like_superfamily"/>
</dbReference>
<organism evidence="3 4">
    <name type="scientific">Rufibacter radiotolerans</name>
    <dbReference type="NCBI Taxonomy" id="1379910"/>
    <lineage>
        <taxon>Bacteria</taxon>
        <taxon>Pseudomonadati</taxon>
        <taxon>Bacteroidota</taxon>
        <taxon>Cytophagia</taxon>
        <taxon>Cytophagales</taxon>
        <taxon>Hymenobacteraceae</taxon>
        <taxon>Rufibacter</taxon>
    </lineage>
</organism>
<dbReference type="PANTHER" id="PTHR44520:SF2">
    <property type="entry name" value="RESPONSE REGULATOR RCP1"/>
    <property type="match status" value="1"/>
</dbReference>
<dbReference type="PANTHER" id="PTHR44520">
    <property type="entry name" value="RESPONSE REGULATOR RCP1-RELATED"/>
    <property type="match status" value="1"/>
</dbReference>
<dbReference type="RefSeq" id="WP_048920120.1">
    <property type="nucleotide sequence ID" value="NZ_CP010777.1"/>
</dbReference>
<name>A0A0H4VIN2_9BACT</name>
<accession>A0A0H4VIN2</accession>
<feature type="modified residue" description="4-aspartylphosphate" evidence="1">
    <location>
        <position position="65"/>
    </location>
</feature>
<dbReference type="AlphaFoldDB" id="A0A0H4VIN2"/>
<gene>
    <name evidence="3" type="ORF">TH63_05800</name>
</gene>
<evidence type="ECO:0000259" key="2">
    <source>
        <dbReference type="PROSITE" id="PS50110"/>
    </source>
</evidence>
<sequence>MKNKEAHILLVEDDPLVVTNLLHAFEVLGIENPVHVAATGKEALNMVQGKGKAALSPTPKIILLDLGLPEMCGLRFLEELRKDEKLRPCCVFVITGPGTDQEILKAYDFNVAGFILKPVNNKSLQEMVATLQSYWDLIELPN</sequence>
<keyword evidence="4" id="KW-1185">Reference proteome</keyword>
<dbReference type="SUPFAM" id="SSF52172">
    <property type="entry name" value="CheY-like"/>
    <property type="match status" value="1"/>
</dbReference>
<dbReference type="InterPro" id="IPR052893">
    <property type="entry name" value="TCS_response_regulator"/>
</dbReference>
<dbReference type="CDD" id="cd17557">
    <property type="entry name" value="REC_Rcp-like"/>
    <property type="match status" value="1"/>
</dbReference>
<dbReference type="STRING" id="1379910.TH63_05800"/>
<dbReference type="Gene3D" id="3.40.50.2300">
    <property type="match status" value="1"/>
</dbReference>
<evidence type="ECO:0000313" key="3">
    <source>
        <dbReference type="EMBL" id="AKQ45258.1"/>
    </source>
</evidence>
<dbReference type="OrthoDB" id="7631574at2"/>
<protein>
    <recommendedName>
        <fullName evidence="2">Response regulatory domain-containing protein</fullName>
    </recommendedName>
</protein>
<dbReference type="GO" id="GO:0000160">
    <property type="term" value="P:phosphorelay signal transduction system"/>
    <property type="evidence" value="ECO:0007669"/>
    <property type="project" value="InterPro"/>
</dbReference>
<keyword evidence="1" id="KW-0597">Phosphoprotein</keyword>
<dbReference type="PATRIC" id="fig|1379910.4.peg.1264"/>